<sequence>MQNVKLPNNNNRRKTLLQQLSTVLPPQHIEYGVGFSGWNTSTLAGPTMDPFKARSSGWNTSTPAQPIVYNYSTPDPMVEMSDNDDD</sequence>
<gene>
    <name evidence="2" type="ORF">PVK06_012356</name>
</gene>
<organism evidence="2 3">
    <name type="scientific">Gossypium arboreum</name>
    <name type="common">Tree cotton</name>
    <name type="synonym">Gossypium nanking</name>
    <dbReference type="NCBI Taxonomy" id="29729"/>
    <lineage>
        <taxon>Eukaryota</taxon>
        <taxon>Viridiplantae</taxon>
        <taxon>Streptophyta</taxon>
        <taxon>Embryophyta</taxon>
        <taxon>Tracheophyta</taxon>
        <taxon>Spermatophyta</taxon>
        <taxon>Magnoliopsida</taxon>
        <taxon>eudicotyledons</taxon>
        <taxon>Gunneridae</taxon>
        <taxon>Pentapetalae</taxon>
        <taxon>rosids</taxon>
        <taxon>malvids</taxon>
        <taxon>Malvales</taxon>
        <taxon>Malvaceae</taxon>
        <taxon>Malvoideae</taxon>
        <taxon>Gossypium</taxon>
    </lineage>
</organism>
<dbReference type="Proteomes" id="UP001358586">
    <property type="component" value="Chromosome 4"/>
</dbReference>
<feature type="region of interest" description="Disordered" evidence="1">
    <location>
        <begin position="54"/>
        <end position="86"/>
    </location>
</feature>
<evidence type="ECO:0000313" key="3">
    <source>
        <dbReference type="Proteomes" id="UP001358586"/>
    </source>
</evidence>
<comment type="caution">
    <text evidence="2">The sequence shown here is derived from an EMBL/GenBank/DDBJ whole genome shotgun (WGS) entry which is preliminary data.</text>
</comment>
<evidence type="ECO:0000313" key="2">
    <source>
        <dbReference type="EMBL" id="KAK5836564.1"/>
    </source>
</evidence>
<reference evidence="2 3" key="1">
    <citation type="submission" date="2023-03" db="EMBL/GenBank/DDBJ databases">
        <title>WGS of Gossypium arboreum.</title>
        <authorList>
            <person name="Yu D."/>
        </authorList>
    </citation>
    <scope>NUCLEOTIDE SEQUENCE [LARGE SCALE GENOMIC DNA]</scope>
    <source>
        <tissue evidence="2">Leaf</tissue>
    </source>
</reference>
<accession>A0ABR0QBJ3</accession>
<dbReference type="EMBL" id="JARKNE010000004">
    <property type="protein sequence ID" value="KAK5836564.1"/>
    <property type="molecule type" value="Genomic_DNA"/>
</dbReference>
<protein>
    <submittedName>
        <fullName evidence="2">Uncharacterized protein</fullName>
    </submittedName>
</protein>
<keyword evidence="3" id="KW-1185">Reference proteome</keyword>
<evidence type="ECO:0000256" key="1">
    <source>
        <dbReference type="SAM" id="MobiDB-lite"/>
    </source>
</evidence>
<proteinExistence type="predicted"/>
<name>A0ABR0QBJ3_GOSAR</name>